<dbReference type="InterPro" id="IPR005203">
    <property type="entry name" value="Hemocyanin_C"/>
</dbReference>
<proteinExistence type="predicted"/>
<dbReference type="Pfam" id="PF03723">
    <property type="entry name" value="Hemocyanin_C"/>
    <property type="match status" value="1"/>
</dbReference>
<gene>
    <name evidence="3" type="primary">LOC124295586</name>
</gene>
<dbReference type="InterPro" id="IPR013788">
    <property type="entry name" value="Hemocyanin/hexamerin"/>
</dbReference>
<dbReference type="InterPro" id="IPR037020">
    <property type="entry name" value="Hemocyanin_C_sf"/>
</dbReference>
<dbReference type="Proteomes" id="UP000829291">
    <property type="component" value="Chromosome 7"/>
</dbReference>
<reference evidence="3" key="1">
    <citation type="submission" date="2025-08" db="UniProtKB">
        <authorList>
            <consortium name="RefSeq"/>
        </authorList>
    </citation>
    <scope>IDENTIFICATION</scope>
    <source>
        <tissue evidence="3">Thorax and Abdomen</tissue>
    </source>
</reference>
<dbReference type="RefSeq" id="XP_046601977.1">
    <property type="nucleotide sequence ID" value="XM_046746021.1"/>
</dbReference>
<protein>
    <submittedName>
        <fullName evidence="3">Arylphorin-like</fullName>
    </submittedName>
</protein>
<dbReference type="Gene3D" id="2.60.40.1520">
    <property type="entry name" value="Hemocyanin, C-terminal domain"/>
    <property type="match status" value="1"/>
</dbReference>
<sequence length="144" mass="16519">MIPTTKRLISPIQPGINKIRRSSGESEYVGCDPVSSDVFYREIERAITGEEIPKYPYRYPERLVIPQGSPEGVPFQFFVHVTPYAEKSMYHFHSAMFGDKKILDEPLGFPLDKPSNFNIADLPNAYLKEFKVYHKEESEISESA</sequence>
<dbReference type="PANTHER" id="PTHR11511:SF5">
    <property type="entry name" value="FAT-BODY PROTEIN 1-RELATED"/>
    <property type="match status" value="1"/>
</dbReference>
<evidence type="ECO:0000259" key="1">
    <source>
        <dbReference type="Pfam" id="PF03723"/>
    </source>
</evidence>
<keyword evidence="2" id="KW-1185">Reference proteome</keyword>
<accession>A0ABM3GNY0</accession>
<dbReference type="GeneID" id="124295586"/>
<name>A0ABM3GNY0_NEOLC</name>
<dbReference type="PANTHER" id="PTHR11511">
    <property type="entry name" value="LARVAL STORAGE PROTEIN/PHENOLOXIDASE"/>
    <property type="match status" value="1"/>
</dbReference>
<evidence type="ECO:0000313" key="2">
    <source>
        <dbReference type="Proteomes" id="UP000829291"/>
    </source>
</evidence>
<dbReference type="SUPFAM" id="SSF81296">
    <property type="entry name" value="E set domains"/>
    <property type="match status" value="1"/>
</dbReference>
<dbReference type="InterPro" id="IPR014756">
    <property type="entry name" value="Ig_E-set"/>
</dbReference>
<feature type="domain" description="Hemocyanin C-terminal" evidence="1">
    <location>
        <begin position="12"/>
        <end position="134"/>
    </location>
</feature>
<evidence type="ECO:0000313" key="3">
    <source>
        <dbReference type="RefSeq" id="XP_046601977.1"/>
    </source>
</evidence>
<organism evidence="2 3">
    <name type="scientific">Neodiprion lecontei</name>
    <name type="common">Redheaded pine sawfly</name>
    <dbReference type="NCBI Taxonomy" id="441921"/>
    <lineage>
        <taxon>Eukaryota</taxon>
        <taxon>Metazoa</taxon>
        <taxon>Ecdysozoa</taxon>
        <taxon>Arthropoda</taxon>
        <taxon>Hexapoda</taxon>
        <taxon>Insecta</taxon>
        <taxon>Pterygota</taxon>
        <taxon>Neoptera</taxon>
        <taxon>Endopterygota</taxon>
        <taxon>Hymenoptera</taxon>
        <taxon>Tenthredinoidea</taxon>
        <taxon>Diprionidae</taxon>
        <taxon>Diprioninae</taxon>
        <taxon>Neodiprion</taxon>
    </lineage>
</organism>